<keyword evidence="1" id="KW-0812">Transmembrane</keyword>
<gene>
    <name evidence="2" type="ORF">L1049_000184</name>
</gene>
<dbReference type="AlphaFoldDB" id="A0AAP0NBW5"/>
<keyword evidence="3" id="KW-1185">Reference proteome</keyword>
<keyword evidence="1" id="KW-1133">Transmembrane helix</keyword>
<evidence type="ECO:0000313" key="2">
    <source>
        <dbReference type="EMBL" id="KAK9268434.1"/>
    </source>
</evidence>
<proteinExistence type="predicted"/>
<evidence type="ECO:0000256" key="1">
    <source>
        <dbReference type="SAM" id="Phobius"/>
    </source>
</evidence>
<comment type="caution">
    <text evidence="2">The sequence shown here is derived from an EMBL/GenBank/DDBJ whole genome shotgun (WGS) entry which is preliminary data.</text>
</comment>
<name>A0AAP0NBW5_LIQFO</name>
<organism evidence="2 3">
    <name type="scientific">Liquidambar formosana</name>
    <name type="common">Formosan gum</name>
    <dbReference type="NCBI Taxonomy" id="63359"/>
    <lineage>
        <taxon>Eukaryota</taxon>
        <taxon>Viridiplantae</taxon>
        <taxon>Streptophyta</taxon>
        <taxon>Embryophyta</taxon>
        <taxon>Tracheophyta</taxon>
        <taxon>Spermatophyta</taxon>
        <taxon>Magnoliopsida</taxon>
        <taxon>eudicotyledons</taxon>
        <taxon>Gunneridae</taxon>
        <taxon>Pentapetalae</taxon>
        <taxon>Saxifragales</taxon>
        <taxon>Altingiaceae</taxon>
        <taxon>Liquidambar</taxon>
    </lineage>
</organism>
<protein>
    <submittedName>
        <fullName evidence="2">Uncharacterized protein</fullName>
    </submittedName>
</protein>
<accession>A0AAP0NBW5</accession>
<sequence length="186" mass="20751">MEQNAGWWYCGCVRSPSSTGQSGFNGKKRVRIIVSSVLLAGMLLLGLGLTVYVWKKKKLSRLYYGKKKQILERGHTNWPHRFILLSPKPKRRIFEKSLRCTTVGRKNHEGINGSLVTSNATDTITMSQSVRDDDKTIDSAGGNFELGFFSSFVSGIKCETIVMVSNATDTITMFPKLVLVLSKARL</sequence>
<dbReference type="Proteomes" id="UP001415857">
    <property type="component" value="Unassembled WGS sequence"/>
</dbReference>
<reference evidence="2 3" key="1">
    <citation type="journal article" date="2024" name="Plant J.">
        <title>Genome sequences and population genomics reveal climatic adaptation and genomic divergence between two closely related sweetgum species.</title>
        <authorList>
            <person name="Xu W.Q."/>
            <person name="Ren C.Q."/>
            <person name="Zhang X.Y."/>
            <person name="Comes H.P."/>
            <person name="Liu X.H."/>
            <person name="Li Y.G."/>
            <person name="Kettle C.J."/>
            <person name="Jalonen R."/>
            <person name="Gaisberger H."/>
            <person name="Ma Y.Z."/>
            <person name="Qiu Y.X."/>
        </authorList>
    </citation>
    <scope>NUCLEOTIDE SEQUENCE [LARGE SCALE GENOMIC DNA]</scope>
    <source>
        <strain evidence="2">Hangzhou</strain>
    </source>
</reference>
<feature type="transmembrane region" description="Helical" evidence="1">
    <location>
        <begin position="32"/>
        <end position="54"/>
    </location>
</feature>
<dbReference type="EMBL" id="JBBPBK010000015">
    <property type="protein sequence ID" value="KAK9268434.1"/>
    <property type="molecule type" value="Genomic_DNA"/>
</dbReference>
<keyword evidence="1" id="KW-0472">Membrane</keyword>
<evidence type="ECO:0000313" key="3">
    <source>
        <dbReference type="Proteomes" id="UP001415857"/>
    </source>
</evidence>